<dbReference type="InterPro" id="IPR032675">
    <property type="entry name" value="LRR_dom_sf"/>
</dbReference>
<organism evidence="10">
    <name type="scientific">Brassica napus</name>
    <name type="common">Rape</name>
    <dbReference type="NCBI Taxonomy" id="3708"/>
    <lineage>
        <taxon>Eukaryota</taxon>
        <taxon>Viridiplantae</taxon>
        <taxon>Streptophyta</taxon>
        <taxon>Embryophyta</taxon>
        <taxon>Tracheophyta</taxon>
        <taxon>Spermatophyta</taxon>
        <taxon>Magnoliopsida</taxon>
        <taxon>eudicotyledons</taxon>
        <taxon>Gunneridae</taxon>
        <taxon>Pentapetalae</taxon>
        <taxon>rosids</taxon>
        <taxon>malvids</taxon>
        <taxon>Brassicales</taxon>
        <taxon>Brassicaceae</taxon>
        <taxon>Brassiceae</taxon>
        <taxon>Brassica</taxon>
    </lineage>
</organism>
<keyword evidence="7" id="KW-0472">Membrane</keyword>
<evidence type="ECO:0000256" key="3">
    <source>
        <dbReference type="ARBA" id="ARBA00022692"/>
    </source>
</evidence>
<name>A0A816IJI9_BRANA</name>
<dbReference type="GO" id="GO:0016020">
    <property type="term" value="C:membrane"/>
    <property type="evidence" value="ECO:0007669"/>
    <property type="project" value="UniProtKB-SubCell"/>
</dbReference>
<evidence type="ECO:0000256" key="1">
    <source>
        <dbReference type="ARBA" id="ARBA00004479"/>
    </source>
</evidence>
<dbReference type="InterPro" id="IPR001611">
    <property type="entry name" value="Leu-rich_rpt"/>
</dbReference>
<dbReference type="Proteomes" id="UP001295469">
    <property type="component" value="Chromosome C03"/>
</dbReference>
<evidence type="ECO:0000256" key="7">
    <source>
        <dbReference type="ARBA" id="ARBA00023136"/>
    </source>
</evidence>
<keyword evidence="8" id="KW-0675">Receptor</keyword>
<dbReference type="Pfam" id="PF00560">
    <property type="entry name" value="LRR_1"/>
    <property type="match status" value="2"/>
</dbReference>
<dbReference type="EMBL" id="HG994367">
    <property type="protein sequence ID" value="CAF1708921.1"/>
    <property type="molecule type" value="Genomic_DNA"/>
</dbReference>
<keyword evidence="9" id="KW-0325">Glycoprotein</keyword>
<sequence length="138" mass="15577">MSRLTKIKFLRLAQNKFSGVFPPAIYNLSSLLFLSIPTNPFSGQLRPDVDLLYPNIQVLFLGGNAFKGQIPSSLANITSLREFDIAACDMTGSIPLTTASWCWLQQTWGEDVSCYIQSLQPVDVSLPWRKLHLWEHFS</sequence>
<evidence type="ECO:0000256" key="6">
    <source>
        <dbReference type="ARBA" id="ARBA00022989"/>
    </source>
</evidence>
<evidence type="ECO:0000313" key="10">
    <source>
        <dbReference type="EMBL" id="CAF1708921.1"/>
    </source>
</evidence>
<keyword evidence="4" id="KW-0732">Signal</keyword>
<evidence type="ECO:0000256" key="5">
    <source>
        <dbReference type="ARBA" id="ARBA00022737"/>
    </source>
</evidence>
<accession>A0A816IJI9</accession>
<keyword evidence="2" id="KW-0433">Leucine-rich repeat</keyword>
<protein>
    <submittedName>
        <fullName evidence="10">(rape) hypothetical protein</fullName>
    </submittedName>
</protein>
<dbReference type="AlphaFoldDB" id="A0A816IJI9"/>
<dbReference type="PANTHER" id="PTHR27000">
    <property type="entry name" value="LEUCINE-RICH REPEAT RECEPTOR-LIKE PROTEIN KINASE FAMILY PROTEIN-RELATED"/>
    <property type="match status" value="1"/>
</dbReference>
<comment type="subcellular location">
    <subcellularLocation>
        <location evidence="1">Membrane</location>
        <topology evidence="1">Single-pass type I membrane protein</topology>
    </subcellularLocation>
</comment>
<proteinExistence type="predicted"/>
<evidence type="ECO:0000256" key="9">
    <source>
        <dbReference type="ARBA" id="ARBA00023180"/>
    </source>
</evidence>
<evidence type="ECO:0000256" key="8">
    <source>
        <dbReference type="ARBA" id="ARBA00023170"/>
    </source>
</evidence>
<evidence type="ECO:0000256" key="2">
    <source>
        <dbReference type="ARBA" id="ARBA00022614"/>
    </source>
</evidence>
<gene>
    <name evidence="10" type="ORF">DARMORV10_C03P71380.1</name>
</gene>
<dbReference type="SUPFAM" id="SSF52058">
    <property type="entry name" value="L domain-like"/>
    <property type="match status" value="1"/>
</dbReference>
<keyword evidence="5" id="KW-0677">Repeat</keyword>
<keyword evidence="6" id="KW-1133">Transmembrane helix</keyword>
<keyword evidence="3" id="KW-0812">Transmembrane</keyword>
<dbReference type="PANTHER" id="PTHR27000:SF777">
    <property type="entry name" value="PROTEIN KINASE DOMAIN-CONTAINING PROTEIN"/>
    <property type="match status" value="1"/>
</dbReference>
<dbReference type="Gene3D" id="3.80.10.10">
    <property type="entry name" value="Ribonuclease Inhibitor"/>
    <property type="match status" value="1"/>
</dbReference>
<evidence type="ECO:0000256" key="4">
    <source>
        <dbReference type="ARBA" id="ARBA00022729"/>
    </source>
</evidence>
<reference evidence="10" key="1">
    <citation type="submission" date="2021-01" db="EMBL/GenBank/DDBJ databases">
        <authorList>
            <consortium name="Genoscope - CEA"/>
            <person name="William W."/>
        </authorList>
    </citation>
    <scope>NUCLEOTIDE SEQUENCE</scope>
</reference>